<feature type="compositionally biased region" description="Polar residues" evidence="1">
    <location>
        <begin position="8"/>
        <end position="23"/>
    </location>
</feature>
<comment type="caution">
    <text evidence="2">The sequence shown here is derived from an EMBL/GenBank/DDBJ whole genome shotgun (WGS) entry which is preliminary data.</text>
</comment>
<evidence type="ECO:0000256" key="1">
    <source>
        <dbReference type="SAM" id="MobiDB-lite"/>
    </source>
</evidence>
<dbReference type="Proteomes" id="UP000176998">
    <property type="component" value="Unassembled WGS sequence"/>
</dbReference>
<evidence type="ECO:0000313" key="3">
    <source>
        <dbReference type="Proteomes" id="UP000176998"/>
    </source>
</evidence>
<dbReference type="GeneID" id="34567493"/>
<protein>
    <submittedName>
        <fullName evidence="2">Uncharacterized protein</fullName>
    </submittedName>
</protein>
<evidence type="ECO:0000313" key="2">
    <source>
        <dbReference type="EMBL" id="OHE90335.1"/>
    </source>
</evidence>
<keyword evidence="3" id="KW-1185">Reference proteome</keyword>
<accession>A0A1G4AMM8</accession>
<feature type="region of interest" description="Disordered" evidence="1">
    <location>
        <begin position="1"/>
        <end position="33"/>
    </location>
</feature>
<feature type="region of interest" description="Disordered" evidence="1">
    <location>
        <begin position="85"/>
        <end position="131"/>
    </location>
</feature>
<gene>
    <name evidence="2" type="ORF">CORC01_14372</name>
</gene>
<name>A0A1G4AMM8_9PEZI</name>
<sequence>MLDEAAISGSSIPASRPQDNPISSPRPPVAANSTTLQVKWLRGANLEPAGDLGQLAGCRHTENRPLNRRNMMAIVCVRFLGGWNEPAKEGWQPAGDPRITPASSASPPPITDGGPDTTTSSDVQALPPLGH</sequence>
<reference evidence="2 3" key="1">
    <citation type="submission" date="2016-09" db="EMBL/GenBank/DDBJ databases">
        <authorList>
            <person name="Capua I."/>
            <person name="De Benedictis P."/>
            <person name="Joannis T."/>
            <person name="Lombin L.H."/>
            <person name="Cattoli G."/>
        </authorList>
    </citation>
    <scope>NUCLEOTIDE SEQUENCE [LARGE SCALE GENOMIC DNA]</scope>
    <source>
        <strain evidence="2 3">IMI 309357</strain>
    </source>
</reference>
<organism evidence="2 3">
    <name type="scientific">Colletotrichum orchidophilum</name>
    <dbReference type="NCBI Taxonomy" id="1209926"/>
    <lineage>
        <taxon>Eukaryota</taxon>
        <taxon>Fungi</taxon>
        <taxon>Dikarya</taxon>
        <taxon>Ascomycota</taxon>
        <taxon>Pezizomycotina</taxon>
        <taxon>Sordariomycetes</taxon>
        <taxon>Hypocreomycetidae</taxon>
        <taxon>Glomerellales</taxon>
        <taxon>Glomerellaceae</taxon>
        <taxon>Colletotrichum</taxon>
    </lineage>
</organism>
<feature type="compositionally biased region" description="Low complexity" evidence="1">
    <location>
        <begin position="101"/>
        <end position="122"/>
    </location>
</feature>
<dbReference type="AlphaFoldDB" id="A0A1G4AMM8"/>
<dbReference type="RefSeq" id="XP_022467512.1">
    <property type="nucleotide sequence ID" value="XM_022625983.1"/>
</dbReference>
<proteinExistence type="predicted"/>
<dbReference type="EMBL" id="MJBS01000278">
    <property type="protein sequence ID" value="OHE90335.1"/>
    <property type="molecule type" value="Genomic_DNA"/>
</dbReference>